<accession>A0A0A8Y2S1</accession>
<evidence type="ECO:0000313" key="1">
    <source>
        <dbReference type="EMBL" id="JAD19503.1"/>
    </source>
</evidence>
<dbReference type="EMBL" id="GBRH01278392">
    <property type="protein sequence ID" value="JAD19503.1"/>
    <property type="molecule type" value="Transcribed_RNA"/>
</dbReference>
<protein>
    <submittedName>
        <fullName evidence="1">Uncharacterized protein</fullName>
    </submittedName>
</protein>
<organism evidence="1">
    <name type="scientific">Arundo donax</name>
    <name type="common">Giant reed</name>
    <name type="synonym">Donax arundinaceus</name>
    <dbReference type="NCBI Taxonomy" id="35708"/>
    <lineage>
        <taxon>Eukaryota</taxon>
        <taxon>Viridiplantae</taxon>
        <taxon>Streptophyta</taxon>
        <taxon>Embryophyta</taxon>
        <taxon>Tracheophyta</taxon>
        <taxon>Spermatophyta</taxon>
        <taxon>Magnoliopsida</taxon>
        <taxon>Liliopsida</taxon>
        <taxon>Poales</taxon>
        <taxon>Poaceae</taxon>
        <taxon>PACMAD clade</taxon>
        <taxon>Arundinoideae</taxon>
        <taxon>Arundineae</taxon>
        <taxon>Arundo</taxon>
    </lineage>
</organism>
<proteinExistence type="predicted"/>
<reference evidence="1" key="1">
    <citation type="submission" date="2014-09" db="EMBL/GenBank/DDBJ databases">
        <authorList>
            <person name="Magalhaes I.L.F."/>
            <person name="Oliveira U."/>
            <person name="Santos F.R."/>
            <person name="Vidigal T.H.D.A."/>
            <person name="Brescovit A.D."/>
            <person name="Santos A.J."/>
        </authorList>
    </citation>
    <scope>NUCLEOTIDE SEQUENCE</scope>
    <source>
        <tissue evidence="1">Shoot tissue taken approximately 20 cm above the soil surface</tissue>
    </source>
</reference>
<sequence length="80" mass="9119">MMTSFPCLSSSSQPAPHNDWALALAFRSFCESRLWSCSWEQYLGDLDKLPGALCSFSSFPKASLRHFSYSFSDHLDFSHF</sequence>
<reference evidence="1" key="2">
    <citation type="journal article" date="2015" name="Data Brief">
        <title>Shoot transcriptome of the giant reed, Arundo donax.</title>
        <authorList>
            <person name="Barrero R.A."/>
            <person name="Guerrero F.D."/>
            <person name="Moolhuijzen P."/>
            <person name="Goolsby J.A."/>
            <person name="Tidwell J."/>
            <person name="Bellgard S.E."/>
            <person name="Bellgard M.I."/>
        </authorList>
    </citation>
    <scope>NUCLEOTIDE SEQUENCE</scope>
    <source>
        <tissue evidence="1">Shoot tissue taken approximately 20 cm above the soil surface</tissue>
    </source>
</reference>
<dbReference type="AlphaFoldDB" id="A0A0A8Y2S1"/>
<name>A0A0A8Y2S1_ARUDO</name>